<dbReference type="PROSITE" id="PS50231">
    <property type="entry name" value="RICIN_B_LECTIN"/>
    <property type="match status" value="1"/>
</dbReference>
<dbReference type="Gene3D" id="2.80.10.50">
    <property type="match status" value="1"/>
</dbReference>
<proteinExistence type="predicted"/>
<dbReference type="CDD" id="cd00161">
    <property type="entry name" value="beta-trefoil_Ricin-like"/>
    <property type="match status" value="1"/>
</dbReference>
<organism evidence="2 3">
    <name type="scientific">Kribbella ginsengisoli</name>
    <dbReference type="NCBI Taxonomy" id="363865"/>
    <lineage>
        <taxon>Bacteria</taxon>
        <taxon>Bacillati</taxon>
        <taxon>Actinomycetota</taxon>
        <taxon>Actinomycetes</taxon>
        <taxon>Propionibacteriales</taxon>
        <taxon>Kribbellaceae</taxon>
        <taxon>Kribbella</taxon>
    </lineage>
</organism>
<keyword evidence="3" id="KW-1185">Reference proteome</keyword>
<evidence type="ECO:0000313" key="3">
    <source>
        <dbReference type="Proteomes" id="UP001501222"/>
    </source>
</evidence>
<dbReference type="EMBL" id="BAABAA010000015">
    <property type="protein sequence ID" value="GAA3590739.1"/>
    <property type="molecule type" value="Genomic_DNA"/>
</dbReference>
<dbReference type="InterPro" id="IPR035992">
    <property type="entry name" value="Ricin_B-like_lectins"/>
</dbReference>
<sequence>MLDGEGGLGREQVLIALPLGDVSPEAGAMRNLSRVFAVVAGLLISAAVVQPGSASATDWGDFQIRNMANQQCLTIGSDNYAIGISGCAGDRYAFQDWEVNDDPAPANYYRLINYAPPQPGKCLDSVWGHGSNGAPPVARYCADFKGPDEEWYLSSVSGSRTYIQSRATSQFLGLGADGKPHLYKYPSEAYGGQAGAIWCLRTDWTTNPRQPC</sequence>
<feature type="domain" description="Ricin B lectin" evidence="1">
    <location>
        <begin position="62"/>
        <end position="157"/>
    </location>
</feature>
<accession>A0ABP6YU01</accession>
<dbReference type="Proteomes" id="UP001501222">
    <property type="component" value="Unassembled WGS sequence"/>
</dbReference>
<evidence type="ECO:0000259" key="1">
    <source>
        <dbReference type="Pfam" id="PF00652"/>
    </source>
</evidence>
<evidence type="ECO:0000313" key="2">
    <source>
        <dbReference type="EMBL" id="GAA3590739.1"/>
    </source>
</evidence>
<dbReference type="InterPro" id="IPR000772">
    <property type="entry name" value="Ricin_B_lectin"/>
</dbReference>
<dbReference type="Pfam" id="PF00652">
    <property type="entry name" value="Ricin_B_lectin"/>
    <property type="match status" value="1"/>
</dbReference>
<name>A0ABP6YU01_9ACTN</name>
<dbReference type="SUPFAM" id="SSF50370">
    <property type="entry name" value="Ricin B-like lectins"/>
    <property type="match status" value="1"/>
</dbReference>
<protein>
    <recommendedName>
        <fullName evidence="1">Ricin B lectin domain-containing protein</fullName>
    </recommendedName>
</protein>
<gene>
    <name evidence="2" type="ORF">GCM10022235_72580</name>
</gene>
<comment type="caution">
    <text evidence="2">The sequence shown here is derived from an EMBL/GenBank/DDBJ whole genome shotgun (WGS) entry which is preliminary data.</text>
</comment>
<reference evidence="3" key="1">
    <citation type="journal article" date="2019" name="Int. J. Syst. Evol. Microbiol.">
        <title>The Global Catalogue of Microorganisms (GCM) 10K type strain sequencing project: providing services to taxonomists for standard genome sequencing and annotation.</title>
        <authorList>
            <consortium name="The Broad Institute Genomics Platform"/>
            <consortium name="The Broad Institute Genome Sequencing Center for Infectious Disease"/>
            <person name="Wu L."/>
            <person name="Ma J."/>
        </authorList>
    </citation>
    <scope>NUCLEOTIDE SEQUENCE [LARGE SCALE GENOMIC DNA]</scope>
    <source>
        <strain evidence="3">JCM 16928</strain>
    </source>
</reference>